<dbReference type="EMBL" id="NBIV01000051">
    <property type="protein sequence ID" value="PXF45827.1"/>
    <property type="molecule type" value="Genomic_DNA"/>
</dbReference>
<accession>A0A2V3IVU1</accession>
<feature type="transmembrane region" description="Helical" evidence="6">
    <location>
        <begin position="219"/>
        <end position="240"/>
    </location>
</feature>
<evidence type="ECO:0000259" key="7">
    <source>
        <dbReference type="Pfam" id="PF03151"/>
    </source>
</evidence>
<dbReference type="AlphaFoldDB" id="A0A2V3IVU1"/>
<protein>
    <submittedName>
        <fullName evidence="8">UDP-galactose/UDP-glucose transporter 7</fullName>
    </submittedName>
</protein>
<dbReference type="Pfam" id="PF03151">
    <property type="entry name" value="TPT"/>
    <property type="match status" value="1"/>
</dbReference>
<sequence>MTAHVRDDDSKTHRIRLLPEKDDKPDKPGDAPTPEQVRRTIIVSLSVCTFYILISSSMVFTNKALSYTYDFRTTNVLLLFQMFFTIVLLRILRSMNLIEFSDFDLSRAKQVAPVSIFYSLNAAVALVALRELSVPSYTLIKRLAPLFTISLEAILLKKYATRSIIFALLIMASGTVLAANADSSSSTFAWLLGFTSCAFQALYLTFVKRSGIDTGMSSFGILYYHSILSIPCISAIVLAVGEIGPALAYDKWGSPSFLIVFISSLFMGLLLNYALFLCTEFTSPTSTVVSGQVKAMGQTIIGIFTFGGVDLNLRYICGTLLNILGGFMYAYSKLKLIRERG</sequence>
<evidence type="ECO:0000256" key="2">
    <source>
        <dbReference type="ARBA" id="ARBA00022692"/>
    </source>
</evidence>
<comment type="caution">
    <text evidence="8">The sequence shown here is derived from an EMBL/GenBank/DDBJ whole genome shotgun (WGS) entry which is preliminary data.</text>
</comment>
<evidence type="ECO:0000313" key="9">
    <source>
        <dbReference type="Proteomes" id="UP000247409"/>
    </source>
</evidence>
<feature type="transmembrane region" description="Helical" evidence="6">
    <location>
        <begin position="187"/>
        <end position="207"/>
    </location>
</feature>
<keyword evidence="2 6" id="KW-0812">Transmembrane</keyword>
<evidence type="ECO:0000256" key="5">
    <source>
        <dbReference type="SAM" id="MobiDB-lite"/>
    </source>
</evidence>
<proteinExistence type="predicted"/>
<keyword evidence="4 6" id="KW-0472">Membrane</keyword>
<dbReference type="InterPro" id="IPR004853">
    <property type="entry name" value="Sugar_P_trans_dom"/>
</dbReference>
<dbReference type="InterPro" id="IPR050186">
    <property type="entry name" value="TPT_transporter"/>
</dbReference>
<dbReference type="GO" id="GO:0016020">
    <property type="term" value="C:membrane"/>
    <property type="evidence" value="ECO:0007669"/>
    <property type="project" value="UniProtKB-SubCell"/>
</dbReference>
<comment type="subcellular location">
    <subcellularLocation>
        <location evidence="1">Membrane</location>
        <topology evidence="1">Multi-pass membrane protein</topology>
    </subcellularLocation>
</comment>
<name>A0A2V3IVU1_9FLOR</name>
<keyword evidence="8" id="KW-0762">Sugar transport</keyword>
<feature type="transmembrane region" description="Helical" evidence="6">
    <location>
        <begin position="73"/>
        <end position="92"/>
    </location>
</feature>
<evidence type="ECO:0000256" key="3">
    <source>
        <dbReference type="ARBA" id="ARBA00022989"/>
    </source>
</evidence>
<feature type="transmembrane region" description="Helical" evidence="6">
    <location>
        <begin position="41"/>
        <end position="61"/>
    </location>
</feature>
<keyword evidence="8" id="KW-0813">Transport</keyword>
<evidence type="ECO:0000256" key="6">
    <source>
        <dbReference type="SAM" id="Phobius"/>
    </source>
</evidence>
<feature type="transmembrane region" description="Helical" evidence="6">
    <location>
        <begin position="164"/>
        <end position="181"/>
    </location>
</feature>
<keyword evidence="3 6" id="KW-1133">Transmembrane helix</keyword>
<feature type="compositionally biased region" description="Basic and acidic residues" evidence="5">
    <location>
        <begin position="1"/>
        <end position="29"/>
    </location>
</feature>
<feature type="region of interest" description="Disordered" evidence="5">
    <location>
        <begin position="1"/>
        <end position="34"/>
    </location>
</feature>
<reference evidence="8 9" key="1">
    <citation type="journal article" date="2018" name="Mol. Biol. Evol.">
        <title>Analysis of the draft genome of the red seaweed Gracilariopsis chorda provides insights into genome size evolution in Rhodophyta.</title>
        <authorList>
            <person name="Lee J."/>
            <person name="Yang E.C."/>
            <person name="Graf L."/>
            <person name="Yang J.H."/>
            <person name="Qiu H."/>
            <person name="Zel Zion U."/>
            <person name="Chan C.X."/>
            <person name="Stephens T.G."/>
            <person name="Weber A.P.M."/>
            <person name="Boo G.H."/>
            <person name="Boo S.M."/>
            <person name="Kim K.M."/>
            <person name="Shin Y."/>
            <person name="Jung M."/>
            <person name="Lee S.J."/>
            <person name="Yim H.S."/>
            <person name="Lee J.H."/>
            <person name="Bhattacharya D."/>
            <person name="Yoon H.S."/>
        </authorList>
    </citation>
    <scope>NUCLEOTIDE SEQUENCE [LARGE SCALE GENOMIC DNA]</scope>
    <source>
        <strain evidence="8 9">SKKU-2015</strain>
        <tissue evidence="8">Whole body</tissue>
    </source>
</reference>
<feature type="transmembrane region" description="Helical" evidence="6">
    <location>
        <begin position="252"/>
        <end position="276"/>
    </location>
</feature>
<keyword evidence="9" id="KW-1185">Reference proteome</keyword>
<dbReference type="Proteomes" id="UP000247409">
    <property type="component" value="Unassembled WGS sequence"/>
</dbReference>
<evidence type="ECO:0000256" key="4">
    <source>
        <dbReference type="ARBA" id="ARBA00023136"/>
    </source>
</evidence>
<feature type="transmembrane region" description="Helical" evidence="6">
    <location>
        <begin position="112"/>
        <end position="132"/>
    </location>
</feature>
<dbReference type="PANTHER" id="PTHR11132">
    <property type="entry name" value="SOLUTE CARRIER FAMILY 35"/>
    <property type="match status" value="1"/>
</dbReference>
<dbReference type="OrthoDB" id="417037at2759"/>
<evidence type="ECO:0000256" key="1">
    <source>
        <dbReference type="ARBA" id="ARBA00004141"/>
    </source>
</evidence>
<feature type="domain" description="Sugar phosphate transporter" evidence="7">
    <location>
        <begin position="46"/>
        <end position="329"/>
    </location>
</feature>
<gene>
    <name evidence="8" type="ORF">BWQ96_04364</name>
</gene>
<evidence type="ECO:0000313" key="8">
    <source>
        <dbReference type="EMBL" id="PXF45827.1"/>
    </source>
</evidence>
<organism evidence="8 9">
    <name type="scientific">Gracilariopsis chorda</name>
    <dbReference type="NCBI Taxonomy" id="448386"/>
    <lineage>
        <taxon>Eukaryota</taxon>
        <taxon>Rhodophyta</taxon>
        <taxon>Florideophyceae</taxon>
        <taxon>Rhodymeniophycidae</taxon>
        <taxon>Gracilariales</taxon>
        <taxon>Gracilariaceae</taxon>
        <taxon>Gracilariopsis</taxon>
    </lineage>
</organism>